<accession>A0A815U8C7</accession>
<dbReference type="Proteomes" id="UP000663889">
    <property type="component" value="Unassembled WGS sequence"/>
</dbReference>
<sequence>MTGGGMCADTVISCSALESCENDNLTCRAVNTICVNNTRCNRPVCFPMQRAGPQVCPPITGANISSITSPTTITRVATTTSTMSLVTTRASNRKTN</sequence>
<gene>
    <name evidence="1" type="ORF">SEV965_LOCUS36848</name>
</gene>
<proteinExistence type="predicted"/>
<dbReference type="AlphaFoldDB" id="A0A815U8C7"/>
<comment type="caution">
    <text evidence="1">The sequence shown here is derived from an EMBL/GenBank/DDBJ whole genome shotgun (WGS) entry which is preliminary data.</text>
</comment>
<evidence type="ECO:0000313" key="1">
    <source>
        <dbReference type="EMBL" id="CAF1517323.1"/>
    </source>
</evidence>
<evidence type="ECO:0000313" key="2">
    <source>
        <dbReference type="Proteomes" id="UP000663889"/>
    </source>
</evidence>
<dbReference type="EMBL" id="CAJNOU010007033">
    <property type="protein sequence ID" value="CAF1517323.1"/>
    <property type="molecule type" value="Genomic_DNA"/>
</dbReference>
<organism evidence="1 2">
    <name type="scientific">Rotaria sordida</name>
    <dbReference type="NCBI Taxonomy" id="392033"/>
    <lineage>
        <taxon>Eukaryota</taxon>
        <taxon>Metazoa</taxon>
        <taxon>Spiralia</taxon>
        <taxon>Gnathifera</taxon>
        <taxon>Rotifera</taxon>
        <taxon>Eurotatoria</taxon>
        <taxon>Bdelloidea</taxon>
        <taxon>Philodinida</taxon>
        <taxon>Philodinidae</taxon>
        <taxon>Rotaria</taxon>
    </lineage>
</organism>
<reference evidence="1" key="1">
    <citation type="submission" date="2021-02" db="EMBL/GenBank/DDBJ databases">
        <authorList>
            <person name="Nowell W R."/>
        </authorList>
    </citation>
    <scope>NUCLEOTIDE SEQUENCE</scope>
</reference>
<protein>
    <submittedName>
        <fullName evidence="1">Uncharacterized protein</fullName>
    </submittedName>
</protein>
<name>A0A815U8C7_9BILA</name>